<keyword evidence="4 8" id="KW-0479">Metal-binding</keyword>
<dbReference type="OMA" id="ITACDEV"/>
<evidence type="ECO:0000256" key="6">
    <source>
        <dbReference type="ARBA" id="ARBA00022842"/>
    </source>
</evidence>
<comment type="subunit">
    <text evidence="7">Heterodimer of an alpha and a beta subunit. The beta subunit determines specificity for GTP.</text>
</comment>
<evidence type="ECO:0000256" key="1">
    <source>
        <dbReference type="ARBA" id="ARBA00005064"/>
    </source>
</evidence>
<dbReference type="InterPro" id="IPR005811">
    <property type="entry name" value="SUCC_ACL_C"/>
</dbReference>
<dbReference type="FunFam" id="3.30.1490.20:FF:000004">
    <property type="entry name" value="Succinate--CoA ligase [ADP-forming] subunit beta, mitochondrial"/>
    <property type="match status" value="1"/>
</dbReference>
<feature type="binding site" evidence="8">
    <location>
        <position position="98"/>
    </location>
    <ligand>
        <name>ATP</name>
        <dbReference type="ChEBI" id="CHEBI:30616"/>
    </ligand>
</feature>
<evidence type="ECO:0000256" key="3">
    <source>
        <dbReference type="ARBA" id="ARBA00022598"/>
    </source>
</evidence>
<dbReference type="OrthoDB" id="1552at2759"/>
<evidence type="ECO:0000256" key="2">
    <source>
        <dbReference type="ARBA" id="ARBA00022532"/>
    </source>
</evidence>
<feature type="domain" description="ATP-grasp" evidence="11">
    <location>
        <begin position="57"/>
        <end position="108"/>
    </location>
</feature>
<comment type="catalytic activity">
    <reaction evidence="8">
        <text>succinate + ATP + CoA = succinyl-CoA + ADP + phosphate</text>
        <dbReference type="Rhea" id="RHEA:17661"/>
        <dbReference type="ChEBI" id="CHEBI:30031"/>
        <dbReference type="ChEBI" id="CHEBI:30616"/>
        <dbReference type="ChEBI" id="CHEBI:43474"/>
        <dbReference type="ChEBI" id="CHEBI:57287"/>
        <dbReference type="ChEBI" id="CHEBI:57292"/>
        <dbReference type="ChEBI" id="CHEBI:456216"/>
        <dbReference type="EC" id="6.2.1.5"/>
    </reaction>
</comment>
<comment type="similarity">
    <text evidence="8 10">Belongs to the succinate/malate CoA ligase beta subunit family.</text>
</comment>
<dbReference type="Proteomes" id="UP000325113">
    <property type="component" value="Unassembled WGS sequence"/>
</dbReference>
<feature type="binding site" evidence="8">
    <location>
        <begin position="382"/>
        <end position="384"/>
    </location>
    <ligand>
        <name>substrate</name>
        <note>ligand shared with subunit alpha</note>
    </ligand>
</feature>
<evidence type="ECO:0000256" key="9">
    <source>
        <dbReference type="PROSITE-ProRule" id="PRU00409"/>
    </source>
</evidence>
<keyword evidence="6 8" id="KW-0460">Magnesium</keyword>
<dbReference type="GO" id="GO:0006099">
    <property type="term" value="P:tricarboxylic acid cycle"/>
    <property type="evidence" value="ECO:0007669"/>
    <property type="project" value="UniProtKB-UniRule"/>
</dbReference>
<keyword evidence="2 8" id="KW-0816">Tricarboxylic acid cycle</keyword>
<reference evidence="15 16" key="1">
    <citation type="submission" date="2019-07" db="EMBL/GenBank/DDBJ databases">
        <title>Genomes of Cafeteria roenbergensis.</title>
        <authorList>
            <person name="Fischer M.G."/>
            <person name="Hackl T."/>
            <person name="Roman M."/>
        </authorList>
    </citation>
    <scope>NUCLEOTIDE SEQUENCE [LARGE SCALE GENOMIC DNA]</scope>
    <source>
        <strain evidence="12 16">BVI</strain>
        <strain evidence="13 17">Cflag</strain>
        <strain evidence="14 15">E4-10P</strain>
    </source>
</reference>
<dbReference type="Proteomes" id="UP000322899">
    <property type="component" value="Unassembled WGS sequence"/>
</dbReference>
<dbReference type="PROSITE" id="PS01217">
    <property type="entry name" value="SUCCINYL_COA_LIG_3"/>
    <property type="match status" value="1"/>
</dbReference>
<dbReference type="Gene3D" id="3.30.470.20">
    <property type="entry name" value="ATP-grasp fold, B domain"/>
    <property type="match status" value="1"/>
</dbReference>
<name>A0A5A8ENP4_CAFRO</name>
<dbReference type="SUPFAM" id="SSF56059">
    <property type="entry name" value="Glutathione synthetase ATP-binding domain-like"/>
    <property type="match status" value="1"/>
</dbReference>
<keyword evidence="8 9" id="KW-0067">ATP-binding</keyword>
<dbReference type="AlphaFoldDB" id="A0A5A8ENP4"/>
<dbReference type="InterPro" id="IPR013815">
    <property type="entry name" value="ATP_grasp_subdomain_1"/>
</dbReference>
<dbReference type="GO" id="GO:0042709">
    <property type="term" value="C:succinate-CoA ligase complex"/>
    <property type="evidence" value="ECO:0007669"/>
    <property type="project" value="TreeGrafter"/>
</dbReference>
<keyword evidence="16" id="KW-1185">Reference proteome</keyword>
<dbReference type="GO" id="GO:0000287">
    <property type="term" value="F:magnesium ion binding"/>
    <property type="evidence" value="ECO:0007669"/>
    <property type="project" value="UniProtKB-UniRule"/>
</dbReference>
<dbReference type="Pfam" id="PF00549">
    <property type="entry name" value="Ligase_CoA"/>
    <property type="match status" value="1"/>
</dbReference>
<feature type="binding site" evidence="8">
    <location>
        <position position="325"/>
    </location>
    <ligand>
        <name>substrate</name>
        <note>ligand shared with subunit alpha</note>
    </ligand>
</feature>
<dbReference type="InterPro" id="IPR016102">
    <property type="entry name" value="Succinyl-CoA_synth-like"/>
</dbReference>
<comment type="subcellular location">
    <subcellularLocation>
        <location evidence="8">Mitochondrion</location>
    </subcellularLocation>
</comment>
<sequence>MMASMVMRRGAAAAAAASTALRSAAPAAAAQAAIGLAAPTSCAAQRRHLNVHEHVGMELMRKFDIPVPRGSVATTPEEAEEVHRSHLAGGEKADVVIKAQILAGGRGLGTFVNGFQGGVHVVTMPGQAREMAAKMLGQRLVTKQTGPSGREVTRVYLMERLYMRREMYFSIVLDRASGGPVLVASPKGGTAIEDVAEKTPEFIFKEACDLEEGPSAEQLTRLAVGMGFAEGSRGIDECVQAMSNIYRMFRELDATQVEINPLAETPDGHVFVCDAKLNFDDNAEFRQSEVFELRDPTQEDPREVEAAKHDLNYIGLDGNIGCMVNGAGLAMATMDIIKLHGGNPANFLDVGGGATEQQVKEALRILDADPGVQTILVNIFGGIMRCDVIAQGIIAAAKDVGLRKPLVVRLQGTNVEAAKRVIEASDVRIIMEDDLDEAAKKAVGLAEIVRQANQIKIDVHFELPL</sequence>
<dbReference type="EMBL" id="VLTO01000003">
    <property type="protein sequence ID" value="KAA0177560.1"/>
    <property type="molecule type" value="Genomic_DNA"/>
</dbReference>
<comment type="cofactor">
    <cofactor evidence="8">
        <name>Mg(2+)</name>
        <dbReference type="ChEBI" id="CHEBI:18420"/>
    </cofactor>
    <text evidence="8">Binds 1 Mg(2+) ion per subunit.</text>
</comment>
<dbReference type="EMBL" id="VLTN01000071">
    <property type="protein sequence ID" value="KAA0147161.1"/>
    <property type="molecule type" value="Genomic_DNA"/>
</dbReference>
<dbReference type="EC" id="6.2.1.5" evidence="8"/>
<keyword evidence="3 8" id="KW-0436">Ligase</keyword>
<dbReference type="Proteomes" id="UP000323011">
    <property type="component" value="Unassembled WGS sequence"/>
</dbReference>
<dbReference type="GO" id="GO:0004775">
    <property type="term" value="F:succinate-CoA ligase (ADP-forming) activity"/>
    <property type="evidence" value="ECO:0007669"/>
    <property type="project" value="UniProtKB-UniRule"/>
</dbReference>
<dbReference type="GO" id="GO:0005524">
    <property type="term" value="F:ATP binding"/>
    <property type="evidence" value="ECO:0007669"/>
    <property type="project" value="UniProtKB-UniRule"/>
</dbReference>
<evidence type="ECO:0000256" key="5">
    <source>
        <dbReference type="ARBA" id="ARBA00022741"/>
    </source>
</evidence>
<dbReference type="FunFam" id="3.30.470.20:FF:000002">
    <property type="entry name" value="Succinate--CoA ligase [ADP-forming] subunit beta"/>
    <property type="match status" value="1"/>
</dbReference>
<comment type="caution">
    <text evidence="14">The sequence shown here is derived from an EMBL/GenBank/DDBJ whole genome shotgun (WGS) entry which is preliminary data.</text>
</comment>
<feature type="binding site" evidence="8">
    <location>
        <begin position="105"/>
        <end position="107"/>
    </location>
    <ligand>
        <name>ATP</name>
        <dbReference type="ChEBI" id="CHEBI:30616"/>
    </ligand>
</feature>
<dbReference type="PANTHER" id="PTHR11815:SF10">
    <property type="entry name" value="SUCCINATE--COA LIGASE [GDP-FORMING] SUBUNIT BETA, MITOCHONDRIAL"/>
    <property type="match status" value="1"/>
</dbReference>
<dbReference type="NCBIfam" id="TIGR01016">
    <property type="entry name" value="sucCoAbeta"/>
    <property type="match status" value="1"/>
</dbReference>
<dbReference type="PIRSF" id="PIRSF001554">
    <property type="entry name" value="SucCS_beta"/>
    <property type="match status" value="1"/>
</dbReference>
<comment type="pathway">
    <text evidence="1 8">Carbohydrate metabolism; tricarboxylic acid cycle; succinate from succinyl-CoA (ligase route): step 1/1.</text>
</comment>
<keyword evidence="8" id="KW-0496">Mitochondrion</keyword>
<keyword evidence="5 8" id="KW-0547">Nucleotide-binding</keyword>
<dbReference type="PROSITE" id="PS50975">
    <property type="entry name" value="ATP_GRASP"/>
    <property type="match status" value="1"/>
</dbReference>
<evidence type="ECO:0000256" key="4">
    <source>
        <dbReference type="ARBA" id="ARBA00022723"/>
    </source>
</evidence>
<dbReference type="Pfam" id="PF08442">
    <property type="entry name" value="ATP-grasp_2"/>
    <property type="match status" value="1"/>
</dbReference>
<dbReference type="InterPro" id="IPR013650">
    <property type="entry name" value="ATP-grasp_succ-CoA_synth-type"/>
</dbReference>
<evidence type="ECO:0000313" key="15">
    <source>
        <dbReference type="Proteomes" id="UP000322899"/>
    </source>
</evidence>
<dbReference type="HAMAP" id="MF_00558">
    <property type="entry name" value="Succ_CoA_beta"/>
    <property type="match status" value="1"/>
</dbReference>
<feature type="binding site" evidence="8">
    <location>
        <position position="260"/>
    </location>
    <ligand>
        <name>Mg(2+)</name>
        <dbReference type="ChEBI" id="CHEBI:18420"/>
    </ligand>
</feature>
<evidence type="ECO:0000259" key="11">
    <source>
        <dbReference type="PROSITE" id="PS50975"/>
    </source>
</evidence>
<evidence type="ECO:0000256" key="7">
    <source>
        <dbReference type="ARBA" id="ARBA00063570"/>
    </source>
</evidence>
<organism evidence="14 15">
    <name type="scientific">Cafeteria roenbergensis</name>
    <name type="common">Marine flagellate</name>
    <dbReference type="NCBI Taxonomy" id="33653"/>
    <lineage>
        <taxon>Eukaryota</taxon>
        <taxon>Sar</taxon>
        <taxon>Stramenopiles</taxon>
        <taxon>Bigyra</taxon>
        <taxon>Opalozoa</taxon>
        <taxon>Bicosoecida</taxon>
        <taxon>Cafeteriaceae</taxon>
        <taxon>Cafeteria</taxon>
    </lineage>
</organism>
<dbReference type="SUPFAM" id="SSF52210">
    <property type="entry name" value="Succinyl-CoA synthetase domains"/>
    <property type="match status" value="1"/>
</dbReference>
<dbReference type="GO" id="GO:0006104">
    <property type="term" value="P:succinyl-CoA metabolic process"/>
    <property type="evidence" value="ECO:0007669"/>
    <property type="project" value="TreeGrafter"/>
</dbReference>
<dbReference type="Gene3D" id="3.40.50.261">
    <property type="entry name" value="Succinyl-CoA synthetase domains"/>
    <property type="match status" value="1"/>
</dbReference>
<dbReference type="InterPro" id="IPR005809">
    <property type="entry name" value="Succ_CoA_ligase-like_bsu"/>
</dbReference>
<dbReference type="GO" id="GO:0005739">
    <property type="term" value="C:mitochondrion"/>
    <property type="evidence" value="ECO:0007669"/>
    <property type="project" value="UniProtKB-SubCell"/>
</dbReference>
<evidence type="ECO:0000313" key="16">
    <source>
        <dbReference type="Proteomes" id="UP000323011"/>
    </source>
</evidence>
<evidence type="ECO:0000256" key="10">
    <source>
        <dbReference type="RuleBase" id="RU361258"/>
    </source>
</evidence>
<evidence type="ECO:0000313" key="13">
    <source>
        <dbReference type="EMBL" id="KAA0158855.1"/>
    </source>
</evidence>
<dbReference type="Gene3D" id="3.30.1490.20">
    <property type="entry name" value="ATP-grasp fold, A domain"/>
    <property type="match status" value="1"/>
</dbReference>
<feature type="binding site" evidence="8">
    <location>
        <position position="274"/>
    </location>
    <ligand>
        <name>Mg(2+)</name>
        <dbReference type="ChEBI" id="CHEBI:18420"/>
    </ligand>
</feature>
<evidence type="ECO:0000313" key="17">
    <source>
        <dbReference type="Proteomes" id="UP000325113"/>
    </source>
</evidence>
<evidence type="ECO:0000313" key="12">
    <source>
        <dbReference type="EMBL" id="KAA0147161.1"/>
    </source>
</evidence>
<feature type="binding site" evidence="8">
    <location>
        <position position="166"/>
    </location>
    <ligand>
        <name>ATP</name>
        <dbReference type="ChEBI" id="CHEBI:30616"/>
    </ligand>
</feature>
<accession>A0A5A8ENP4</accession>
<dbReference type="PANTHER" id="PTHR11815">
    <property type="entry name" value="SUCCINYL-COA SYNTHETASE BETA CHAIN"/>
    <property type="match status" value="1"/>
</dbReference>
<dbReference type="InterPro" id="IPR011761">
    <property type="entry name" value="ATP-grasp"/>
</dbReference>
<dbReference type="InterPro" id="IPR017866">
    <property type="entry name" value="Succ-CoA_synthase_bsu_CS"/>
</dbReference>
<dbReference type="EMBL" id="VLTM01000061">
    <property type="protein sequence ID" value="KAA0158855.1"/>
    <property type="molecule type" value="Genomic_DNA"/>
</dbReference>
<protein>
    <recommendedName>
        <fullName evidence="8">Succinate--CoA ligase [ADP-forming] subunit beta, mitochondrial</fullName>
        <ecNumber evidence="8">6.2.1.5</ecNumber>
    </recommendedName>
    <alternativeName>
        <fullName evidence="8">Succinyl-CoA synthetase beta chain</fullName>
        <shortName evidence="8">SCS-beta</shortName>
    </alternativeName>
</protein>
<comment type="function">
    <text evidence="8">Succinyl-CoA synthetase functions in the citric acid cycle (TCA), coupling the hydrolysis of succinyl-CoA to the synthesis of ATP and thus represents the only step of substrate-level phosphorylation in the TCA. The beta subunit provides nucleotide specificity of the enzyme and binds the substrate succinate, while the binding sites for coenzyme A and phosphate are found in the alpha subunit.</text>
</comment>
<proteinExistence type="inferred from homology"/>
<gene>
    <name evidence="14" type="ORF">FNF27_00730</name>
    <name evidence="12" type="ORF">FNF29_07533</name>
    <name evidence="13" type="ORF">FNF31_05148</name>
</gene>
<evidence type="ECO:0000313" key="14">
    <source>
        <dbReference type="EMBL" id="KAA0177560.1"/>
    </source>
</evidence>
<evidence type="ECO:0000256" key="8">
    <source>
        <dbReference type="HAMAP-Rule" id="MF_03219"/>
    </source>
</evidence>
<dbReference type="NCBIfam" id="NF001913">
    <property type="entry name" value="PRK00696.1"/>
    <property type="match status" value="1"/>
</dbReference>
<dbReference type="FunFam" id="3.40.50.261:FF:000001">
    <property type="entry name" value="Succinate--CoA ligase [ADP-forming] subunit beta"/>
    <property type="match status" value="1"/>
</dbReference>
<dbReference type="UniPathway" id="UPA00223">
    <property type="reaction ID" value="UER00999"/>
</dbReference>